<dbReference type="InterPro" id="IPR000772">
    <property type="entry name" value="Ricin_B_lectin"/>
</dbReference>
<protein>
    <submittedName>
        <fullName evidence="3">Ricin-type beta-trefoil lectin protein</fullName>
    </submittedName>
</protein>
<evidence type="ECO:0000313" key="3">
    <source>
        <dbReference type="EMBL" id="REH39445.1"/>
    </source>
</evidence>
<evidence type="ECO:0000259" key="2">
    <source>
        <dbReference type="Pfam" id="PF00652"/>
    </source>
</evidence>
<dbReference type="AlphaFoldDB" id="A0A3E0H7M5"/>
<keyword evidence="4" id="KW-1185">Reference proteome</keyword>
<evidence type="ECO:0000313" key="4">
    <source>
        <dbReference type="Proteomes" id="UP000256269"/>
    </source>
</evidence>
<dbReference type="InterPro" id="IPR035992">
    <property type="entry name" value="Ricin_B-like_lectins"/>
</dbReference>
<reference evidence="3 4" key="1">
    <citation type="submission" date="2018-08" db="EMBL/GenBank/DDBJ databases">
        <title>Genomic Encyclopedia of Archaeal and Bacterial Type Strains, Phase II (KMG-II): from individual species to whole genera.</title>
        <authorList>
            <person name="Goeker M."/>
        </authorList>
    </citation>
    <scope>NUCLEOTIDE SEQUENCE [LARGE SCALE GENOMIC DNA]</scope>
    <source>
        <strain evidence="3 4">DSM 45791</strain>
    </source>
</reference>
<sequence>MGKSWRDFTAVVVAVLAVLLSTTATSIPAAADRAVPGKAHVVDAWGAIVSRWSSKCMDMWGVNSLAQQWDCNSSPAQLFTKLQVSGDDDFLLQNQGNGDCLLTGLENGALIEHSSCNYGDSRQHWKTFDPGANSTGAKWLINLDSNRCVEVPGWATQKGVLLAQSDCVLGWKQYWFGL</sequence>
<dbReference type="EMBL" id="QUNO01000013">
    <property type="protein sequence ID" value="REH39445.1"/>
    <property type="molecule type" value="Genomic_DNA"/>
</dbReference>
<dbReference type="GO" id="GO:0030246">
    <property type="term" value="F:carbohydrate binding"/>
    <property type="evidence" value="ECO:0007669"/>
    <property type="project" value="UniProtKB-KW"/>
</dbReference>
<accession>A0A3E0H7M5</accession>
<dbReference type="Gene3D" id="2.80.10.50">
    <property type="match status" value="2"/>
</dbReference>
<proteinExistence type="predicted"/>
<name>A0A3E0H7M5_9PSEU</name>
<feature type="domain" description="Ricin B lectin" evidence="2">
    <location>
        <begin position="44"/>
        <end position="169"/>
    </location>
</feature>
<feature type="chain" id="PRO_5039038803" evidence="1">
    <location>
        <begin position="27"/>
        <end position="178"/>
    </location>
</feature>
<comment type="caution">
    <text evidence="3">The sequence shown here is derived from an EMBL/GenBank/DDBJ whole genome shotgun (WGS) entry which is preliminary data.</text>
</comment>
<organism evidence="3 4">
    <name type="scientific">Kutzneria buriramensis</name>
    <dbReference type="NCBI Taxonomy" id="1045776"/>
    <lineage>
        <taxon>Bacteria</taxon>
        <taxon>Bacillati</taxon>
        <taxon>Actinomycetota</taxon>
        <taxon>Actinomycetes</taxon>
        <taxon>Pseudonocardiales</taxon>
        <taxon>Pseudonocardiaceae</taxon>
        <taxon>Kutzneria</taxon>
    </lineage>
</organism>
<keyword evidence="3" id="KW-0430">Lectin</keyword>
<evidence type="ECO:0000256" key="1">
    <source>
        <dbReference type="SAM" id="SignalP"/>
    </source>
</evidence>
<dbReference type="Pfam" id="PF00652">
    <property type="entry name" value="Ricin_B_lectin"/>
    <property type="match status" value="1"/>
</dbReference>
<dbReference type="SUPFAM" id="SSF50370">
    <property type="entry name" value="Ricin B-like lectins"/>
    <property type="match status" value="1"/>
</dbReference>
<feature type="signal peptide" evidence="1">
    <location>
        <begin position="1"/>
        <end position="26"/>
    </location>
</feature>
<dbReference type="CDD" id="cd00161">
    <property type="entry name" value="beta-trefoil_Ricin-like"/>
    <property type="match status" value="1"/>
</dbReference>
<gene>
    <name evidence="3" type="ORF">BCF44_113300</name>
</gene>
<dbReference type="PROSITE" id="PS50231">
    <property type="entry name" value="RICIN_B_LECTIN"/>
    <property type="match status" value="1"/>
</dbReference>
<keyword evidence="1" id="KW-0732">Signal</keyword>
<dbReference type="Proteomes" id="UP000256269">
    <property type="component" value="Unassembled WGS sequence"/>
</dbReference>